<evidence type="ECO:0000313" key="1">
    <source>
        <dbReference type="EMBL" id="GEU69816.1"/>
    </source>
</evidence>
<protein>
    <submittedName>
        <fullName evidence="1">Protein ALP1-like</fullName>
    </submittedName>
</protein>
<dbReference type="EMBL" id="BKCJ010006004">
    <property type="protein sequence ID" value="GEU69816.1"/>
    <property type="molecule type" value="Genomic_DNA"/>
</dbReference>
<dbReference type="PANTHER" id="PTHR47150:SF4">
    <property type="entry name" value="HARBINGER TRANSPOSASE-DERIVED PROTEIN-RELATED"/>
    <property type="match status" value="1"/>
</dbReference>
<accession>A0A6L2M722</accession>
<dbReference type="InterPro" id="IPR006912">
    <property type="entry name" value="Harbinger_derived_prot"/>
</dbReference>
<dbReference type="Pfam" id="PF04827">
    <property type="entry name" value="Plant_tran"/>
    <property type="match status" value="1"/>
</dbReference>
<organism evidence="1">
    <name type="scientific">Tanacetum cinerariifolium</name>
    <name type="common">Dalmatian daisy</name>
    <name type="synonym">Chrysanthemum cinerariifolium</name>
    <dbReference type="NCBI Taxonomy" id="118510"/>
    <lineage>
        <taxon>Eukaryota</taxon>
        <taxon>Viridiplantae</taxon>
        <taxon>Streptophyta</taxon>
        <taxon>Embryophyta</taxon>
        <taxon>Tracheophyta</taxon>
        <taxon>Spermatophyta</taxon>
        <taxon>Magnoliopsida</taxon>
        <taxon>eudicotyledons</taxon>
        <taxon>Gunneridae</taxon>
        <taxon>Pentapetalae</taxon>
        <taxon>asterids</taxon>
        <taxon>campanulids</taxon>
        <taxon>Asterales</taxon>
        <taxon>Asteraceae</taxon>
        <taxon>Asteroideae</taxon>
        <taxon>Anthemideae</taxon>
        <taxon>Anthemidinae</taxon>
        <taxon>Tanacetum</taxon>
    </lineage>
</organism>
<sequence>MKHEAARKDVERAFGVLKKKWKLIKHLARGMSRRRPSDVMYTCIILHDMIIHDNEMAICSEFFREEQHRDDDPARTHQESMEVNRKIINRTTHLSLKADLVEHIWNNENQH</sequence>
<name>A0A6L2M722_TANCI</name>
<comment type="caution">
    <text evidence="1">The sequence shown here is derived from an EMBL/GenBank/DDBJ whole genome shotgun (WGS) entry which is preliminary data.</text>
</comment>
<proteinExistence type="predicted"/>
<reference evidence="1" key="1">
    <citation type="journal article" date="2019" name="Sci. Rep.">
        <title>Draft genome of Tanacetum cinerariifolium, the natural source of mosquito coil.</title>
        <authorList>
            <person name="Yamashiro T."/>
            <person name="Shiraishi A."/>
            <person name="Satake H."/>
            <person name="Nakayama K."/>
        </authorList>
    </citation>
    <scope>NUCLEOTIDE SEQUENCE</scope>
</reference>
<gene>
    <name evidence="1" type="ORF">Tci_041794</name>
</gene>
<dbReference type="PANTHER" id="PTHR47150">
    <property type="entry name" value="OS12G0169200 PROTEIN"/>
    <property type="match status" value="1"/>
</dbReference>
<dbReference type="AlphaFoldDB" id="A0A6L2M722"/>